<dbReference type="PANTHER" id="PTHR12062">
    <property type="entry name" value="N-ACETYLGLUCOSAMINYLTRANSFERASE VI"/>
    <property type="match status" value="1"/>
</dbReference>
<evidence type="ECO:0000256" key="1">
    <source>
        <dbReference type="SAM" id="Phobius"/>
    </source>
</evidence>
<dbReference type="Pfam" id="PF04666">
    <property type="entry name" value="MGAT4_cons"/>
    <property type="match status" value="1"/>
</dbReference>
<keyword evidence="1" id="KW-0472">Membrane</keyword>
<feature type="domain" description="MGAT4 conserved region" evidence="2">
    <location>
        <begin position="126"/>
        <end position="204"/>
    </location>
</feature>
<dbReference type="EnsemblMetazoa" id="tetur07g03100.1">
    <property type="protein sequence ID" value="tetur07g03100.1"/>
    <property type="gene ID" value="tetur07g03100"/>
</dbReference>
<sequence>MKLRGGHRLKFIYFSVLLALIPALTILVLFTGDISIDRSISGPSKEAILTQQLIELREKLNHVEMLNQQRKIEVNYLRETIRSVSNNDTRSYETLNHRDQNNYGSPTGLDIPYQSHSVSSDQIELPTLVHFLPHLLKNPDPLTPAFRRASARYPNGRTGVNLVLGIPTVKRPVQSYLVQTLRNIIDNINPSEREEALIVVFIAE</sequence>
<keyword evidence="4" id="KW-1185">Reference proteome</keyword>
<accession>T1K8Z2</accession>
<evidence type="ECO:0000259" key="2">
    <source>
        <dbReference type="Pfam" id="PF04666"/>
    </source>
</evidence>
<reference evidence="3" key="2">
    <citation type="submission" date="2015-06" db="UniProtKB">
        <authorList>
            <consortium name="EnsemblMetazoa"/>
        </authorList>
    </citation>
    <scope>IDENTIFICATION</scope>
</reference>
<dbReference type="HOGENOM" id="CLU_1344796_0_0_1"/>
<dbReference type="GO" id="GO:0005783">
    <property type="term" value="C:endoplasmic reticulum"/>
    <property type="evidence" value="ECO:0007669"/>
    <property type="project" value="TreeGrafter"/>
</dbReference>
<keyword evidence="1" id="KW-1133">Transmembrane helix</keyword>
<evidence type="ECO:0000313" key="3">
    <source>
        <dbReference type="EnsemblMetazoa" id="tetur07g03100.1"/>
    </source>
</evidence>
<dbReference type="GO" id="GO:0006487">
    <property type="term" value="P:protein N-linked glycosylation"/>
    <property type="evidence" value="ECO:0007669"/>
    <property type="project" value="TreeGrafter"/>
</dbReference>
<proteinExistence type="predicted"/>
<keyword evidence="1" id="KW-0812">Transmembrane</keyword>
<feature type="transmembrane region" description="Helical" evidence="1">
    <location>
        <begin position="12"/>
        <end position="30"/>
    </location>
</feature>
<dbReference type="Proteomes" id="UP000015104">
    <property type="component" value="Unassembled WGS sequence"/>
</dbReference>
<organism evidence="3 4">
    <name type="scientific">Tetranychus urticae</name>
    <name type="common">Two-spotted spider mite</name>
    <dbReference type="NCBI Taxonomy" id="32264"/>
    <lineage>
        <taxon>Eukaryota</taxon>
        <taxon>Metazoa</taxon>
        <taxon>Ecdysozoa</taxon>
        <taxon>Arthropoda</taxon>
        <taxon>Chelicerata</taxon>
        <taxon>Arachnida</taxon>
        <taxon>Acari</taxon>
        <taxon>Acariformes</taxon>
        <taxon>Trombidiformes</taxon>
        <taxon>Prostigmata</taxon>
        <taxon>Eleutherengona</taxon>
        <taxon>Raphignathae</taxon>
        <taxon>Tetranychoidea</taxon>
        <taxon>Tetranychidae</taxon>
        <taxon>Tetranychus</taxon>
    </lineage>
</organism>
<dbReference type="GO" id="GO:0005793">
    <property type="term" value="C:endoplasmic reticulum-Golgi intermediate compartment"/>
    <property type="evidence" value="ECO:0007669"/>
    <property type="project" value="TreeGrafter"/>
</dbReference>
<dbReference type="EMBL" id="CAEY01001886">
    <property type="status" value="NOT_ANNOTATED_CDS"/>
    <property type="molecule type" value="Genomic_DNA"/>
</dbReference>
<dbReference type="GO" id="GO:0008375">
    <property type="term" value="F:acetylglucosaminyltransferase activity"/>
    <property type="evidence" value="ECO:0007669"/>
    <property type="project" value="TreeGrafter"/>
</dbReference>
<reference evidence="4" key="1">
    <citation type="submission" date="2011-08" db="EMBL/GenBank/DDBJ databases">
        <authorList>
            <person name="Rombauts S."/>
        </authorList>
    </citation>
    <scope>NUCLEOTIDE SEQUENCE</scope>
    <source>
        <strain evidence="4">London</strain>
    </source>
</reference>
<dbReference type="GO" id="GO:0005795">
    <property type="term" value="C:Golgi stack"/>
    <property type="evidence" value="ECO:0007669"/>
    <property type="project" value="TreeGrafter"/>
</dbReference>
<protein>
    <recommendedName>
        <fullName evidence="2">MGAT4 conserved region domain-containing protein</fullName>
    </recommendedName>
</protein>
<dbReference type="InterPro" id="IPR006759">
    <property type="entry name" value="Glyco_transf_54"/>
</dbReference>
<dbReference type="AlphaFoldDB" id="T1K8Z2"/>
<dbReference type="PANTHER" id="PTHR12062:SF9">
    <property type="entry name" value="ALPHA-1,3-MANNOSYL-GLYCOPROTEIN 4-BETA-N-ACETYLGLUCOSAMINYLTRANSFERASE A, ISOFORM A"/>
    <property type="match status" value="1"/>
</dbReference>
<evidence type="ECO:0000313" key="4">
    <source>
        <dbReference type="Proteomes" id="UP000015104"/>
    </source>
</evidence>
<dbReference type="InterPro" id="IPR057279">
    <property type="entry name" value="MGAT4"/>
</dbReference>
<name>T1K8Z2_TETUR</name>